<reference evidence="10 11" key="1">
    <citation type="submission" date="2019-02" db="EMBL/GenBank/DDBJ databases">
        <title>Genomic Encyclopedia of Type Strains, Phase IV (KMG-IV): sequencing the most valuable type-strain genomes for metagenomic binning, comparative biology and taxonomic classification.</title>
        <authorList>
            <person name="Goeker M."/>
        </authorList>
    </citation>
    <scope>NUCLEOTIDE SEQUENCE [LARGE SCALE GENOMIC DNA]</scope>
    <source>
        <strain evidence="10 11">K24</strain>
    </source>
</reference>
<protein>
    <submittedName>
        <fullName evidence="10">Two-component system phosphate regulon response regulator OmpR</fullName>
    </submittedName>
</protein>
<dbReference type="EMBL" id="SGXC01000001">
    <property type="protein sequence ID" value="RZS86197.1"/>
    <property type="molecule type" value="Genomic_DNA"/>
</dbReference>
<dbReference type="GO" id="GO:0032993">
    <property type="term" value="C:protein-DNA complex"/>
    <property type="evidence" value="ECO:0007669"/>
    <property type="project" value="TreeGrafter"/>
</dbReference>
<accession>A0A4V2F432</accession>
<dbReference type="GO" id="GO:0005829">
    <property type="term" value="C:cytosol"/>
    <property type="evidence" value="ECO:0007669"/>
    <property type="project" value="TreeGrafter"/>
</dbReference>
<evidence type="ECO:0000256" key="2">
    <source>
        <dbReference type="ARBA" id="ARBA00023012"/>
    </source>
</evidence>
<evidence type="ECO:0000313" key="11">
    <source>
        <dbReference type="Proteomes" id="UP000292445"/>
    </source>
</evidence>
<dbReference type="SMART" id="SM00862">
    <property type="entry name" value="Trans_reg_C"/>
    <property type="match status" value="1"/>
</dbReference>
<dbReference type="GO" id="GO:0000156">
    <property type="term" value="F:phosphorelay response regulator activity"/>
    <property type="evidence" value="ECO:0007669"/>
    <property type="project" value="TreeGrafter"/>
</dbReference>
<evidence type="ECO:0000256" key="7">
    <source>
        <dbReference type="PROSITE-ProRule" id="PRU01091"/>
    </source>
</evidence>
<dbReference type="SMART" id="SM00448">
    <property type="entry name" value="REC"/>
    <property type="match status" value="1"/>
</dbReference>
<comment type="caution">
    <text evidence="10">The sequence shown here is derived from an EMBL/GenBank/DDBJ whole genome shotgun (WGS) entry which is preliminary data.</text>
</comment>
<dbReference type="SUPFAM" id="SSF52172">
    <property type="entry name" value="CheY-like"/>
    <property type="match status" value="1"/>
</dbReference>
<keyword evidence="2" id="KW-0902">Two-component regulatory system</keyword>
<keyword evidence="4 7" id="KW-0238">DNA-binding</keyword>
<dbReference type="InterPro" id="IPR016032">
    <property type="entry name" value="Sig_transdc_resp-reg_C-effctor"/>
</dbReference>
<dbReference type="GO" id="GO:0000976">
    <property type="term" value="F:transcription cis-regulatory region binding"/>
    <property type="evidence" value="ECO:0007669"/>
    <property type="project" value="TreeGrafter"/>
</dbReference>
<dbReference type="InterPro" id="IPR036388">
    <property type="entry name" value="WH-like_DNA-bd_sf"/>
</dbReference>
<evidence type="ECO:0000256" key="4">
    <source>
        <dbReference type="ARBA" id="ARBA00023125"/>
    </source>
</evidence>
<dbReference type="Gene3D" id="6.10.250.690">
    <property type="match status" value="1"/>
</dbReference>
<dbReference type="Pfam" id="PF00072">
    <property type="entry name" value="Response_reg"/>
    <property type="match status" value="1"/>
</dbReference>
<keyword evidence="3" id="KW-0805">Transcription regulation</keyword>
<proteinExistence type="predicted"/>
<keyword evidence="5" id="KW-0804">Transcription</keyword>
<dbReference type="CDD" id="cd17574">
    <property type="entry name" value="REC_OmpR"/>
    <property type="match status" value="1"/>
</dbReference>
<dbReference type="PANTHER" id="PTHR48111:SF4">
    <property type="entry name" value="DNA-BINDING DUAL TRANSCRIPTIONAL REGULATOR OMPR"/>
    <property type="match status" value="1"/>
</dbReference>
<keyword evidence="11" id="KW-1185">Reference proteome</keyword>
<dbReference type="GO" id="GO:0006355">
    <property type="term" value="P:regulation of DNA-templated transcription"/>
    <property type="evidence" value="ECO:0007669"/>
    <property type="project" value="InterPro"/>
</dbReference>
<organism evidence="10 11">
    <name type="scientific">Pigmentiphaga kullae</name>
    <dbReference type="NCBI Taxonomy" id="151784"/>
    <lineage>
        <taxon>Bacteria</taxon>
        <taxon>Pseudomonadati</taxon>
        <taxon>Pseudomonadota</taxon>
        <taxon>Betaproteobacteria</taxon>
        <taxon>Burkholderiales</taxon>
        <taxon>Alcaligenaceae</taxon>
        <taxon>Pigmentiphaga</taxon>
    </lineage>
</organism>
<evidence type="ECO:0000256" key="6">
    <source>
        <dbReference type="PROSITE-ProRule" id="PRU00169"/>
    </source>
</evidence>
<feature type="DNA-binding region" description="OmpR/PhoB-type" evidence="7">
    <location>
        <begin position="133"/>
        <end position="233"/>
    </location>
</feature>
<dbReference type="InterPro" id="IPR001789">
    <property type="entry name" value="Sig_transdc_resp-reg_receiver"/>
</dbReference>
<feature type="domain" description="OmpR/PhoB-type" evidence="9">
    <location>
        <begin position="133"/>
        <end position="233"/>
    </location>
</feature>
<dbReference type="PANTHER" id="PTHR48111">
    <property type="entry name" value="REGULATOR OF RPOS"/>
    <property type="match status" value="1"/>
</dbReference>
<dbReference type="PROSITE" id="PS51755">
    <property type="entry name" value="OMPR_PHOB"/>
    <property type="match status" value="1"/>
</dbReference>
<keyword evidence="1 6" id="KW-0597">Phosphoprotein</keyword>
<dbReference type="InterPro" id="IPR011006">
    <property type="entry name" value="CheY-like_superfamily"/>
</dbReference>
<dbReference type="AlphaFoldDB" id="A0A4V2F432"/>
<dbReference type="SUPFAM" id="SSF46894">
    <property type="entry name" value="C-terminal effector domain of the bipartite response regulators"/>
    <property type="match status" value="1"/>
</dbReference>
<dbReference type="InterPro" id="IPR001867">
    <property type="entry name" value="OmpR/PhoB-type_DNA-bd"/>
</dbReference>
<evidence type="ECO:0000256" key="1">
    <source>
        <dbReference type="ARBA" id="ARBA00022553"/>
    </source>
</evidence>
<gene>
    <name evidence="10" type="ORF">EV675_2231</name>
</gene>
<name>A0A4V2F432_9BURK</name>
<sequence length="248" mass="27509">MEKSALKLLVVDDDPALRQLLADYLNKQGYDTLLAPDATDLEARITRYAPALLVLDRMLPGGDGAEACRRLRERGEDLPVILLTARDETVDRIIGLESGADDYLGKPFDPRELLARIEAVLRRKSGPSALVKDAPVSFGPFIFDAKARTLHRGTEQVRLTGGEFNLLEALLRNAGKPLSRERLLALARDDEAGERNDRAIDIAILRLRRAIEDDPKQPKWIQTVWGIGYRFSPLTPNDDPAPASPSQP</sequence>
<dbReference type="Pfam" id="PF00486">
    <property type="entry name" value="Trans_reg_C"/>
    <property type="match status" value="1"/>
</dbReference>
<dbReference type="PROSITE" id="PS50110">
    <property type="entry name" value="RESPONSE_REGULATORY"/>
    <property type="match status" value="1"/>
</dbReference>
<dbReference type="RefSeq" id="WP_130357310.1">
    <property type="nucleotide sequence ID" value="NZ_SGXC01000001.1"/>
</dbReference>
<feature type="domain" description="Response regulatory" evidence="8">
    <location>
        <begin position="7"/>
        <end position="121"/>
    </location>
</feature>
<feature type="modified residue" description="4-aspartylphosphate" evidence="6">
    <location>
        <position position="56"/>
    </location>
</feature>
<evidence type="ECO:0000313" key="10">
    <source>
        <dbReference type="EMBL" id="RZS86197.1"/>
    </source>
</evidence>
<evidence type="ECO:0000256" key="3">
    <source>
        <dbReference type="ARBA" id="ARBA00023015"/>
    </source>
</evidence>
<dbReference type="InterPro" id="IPR039420">
    <property type="entry name" value="WalR-like"/>
</dbReference>
<evidence type="ECO:0000256" key="5">
    <source>
        <dbReference type="ARBA" id="ARBA00023163"/>
    </source>
</evidence>
<dbReference type="Gene3D" id="3.40.50.2300">
    <property type="match status" value="1"/>
</dbReference>
<dbReference type="Gene3D" id="1.10.10.10">
    <property type="entry name" value="Winged helix-like DNA-binding domain superfamily/Winged helix DNA-binding domain"/>
    <property type="match status" value="1"/>
</dbReference>
<dbReference type="OrthoDB" id="165980at2"/>
<dbReference type="Proteomes" id="UP000292445">
    <property type="component" value="Unassembled WGS sequence"/>
</dbReference>
<evidence type="ECO:0000259" key="9">
    <source>
        <dbReference type="PROSITE" id="PS51755"/>
    </source>
</evidence>
<dbReference type="CDD" id="cd00383">
    <property type="entry name" value="trans_reg_C"/>
    <property type="match status" value="1"/>
</dbReference>
<evidence type="ECO:0000259" key="8">
    <source>
        <dbReference type="PROSITE" id="PS50110"/>
    </source>
</evidence>